<proteinExistence type="predicted"/>
<dbReference type="PANTHER" id="PTHR34959:SF3">
    <property type="entry name" value="PROTEIN LAZY 1"/>
    <property type="match status" value="1"/>
</dbReference>
<evidence type="ECO:0000313" key="2">
    <source>
        <dbReference type="EMBL" id="KAK6155371.1"/>
    </source>
</evidence>
<evidence type="ECO:0000313" key="3">
    <source>
        <dbReference type="Proteomes" id="UP001318860"/>
    </source>
</evidence>
<evidence type="ECO:0000256" key="1">
    <source>
        <dbReference type="SAM" id="MobiDB-lite"/>
    </source>
</evidence>
<name>A0ABR0X960_REHGL</name>
<sequence length="268" mass="29956">MELLNTDPPTPTLTIPFEELTNQQTEITEKDLKLINYELEKFIEAEENEPASDTSGRSSQASIITLSNKPTEGADSEGHMYTVACPLQNYLFATSIELTETDKEVKKEKTSLEDLFKRNNTDHDDQIRKCEGATQPRKRNVAHFMKKVVKKFHCSSSSSTASSKNDAAVSISIKKKLSKALKMFHRKVHPEEMTEKQFVKLQKGEKKGISHEDACQIGGDNENKMVGQAGSKKSEKNTRKVSPEGTYKGASTINGGHWIKTDSDCKLK</sequence>
<dbReference type="Proteomes" id="UP001318860">
    <property type="component" value="Unassembled WGS sequence"/>
</dbReference>
<keyword evidence="3" id="KW-1185">Reference proteome</keyword>
<feature type="region of interest" description="Disordered" evidence="1">
    <location>
        <begin position="203"/>
        <end position="268"/>
    </location>
</feature>
<feature type="compositionally biased region" description="Basic and acidic residues" evidence="1">
    <location>
        <begin position="203"/>
        <end position="214"/>
    </location>
</feature>
<organism evidence="2 3">
    <name type="scientific">Rehmannia glutinosa</name>
    <name type="common">Chinese foxglove</name>
    <dbReference type="NCBI Taxonomy" id="99300"/>
    <lineage>
        <taxon>Eukaryota</taxon>
        <taxon>Viridiplantae</taxon>
        <taxon>Streptophyta</taxon>
        <taxon>Embryophyta</taxon>
        <taxon>Tracheophyta</taxon>
        <taxon>Spermatophyta</taxon>
        <taxon>Magnoliopsida</taxon>
        <taxon>eudicotyledons</taxon>
        <taxon>Gunneridae</taxon>
        <taxon>Pentapetalae</taxon>
        <taxon>asterids</taxon>
        <taxon>lamiids</taxon>
        <taxon>Lamiales</taxon>
        <taxon>Orobanchaceae</taxon>
        <taxon>Rehmannieae</taxon>
        <taxon>Rehmannia</taxon>
    </lineage>
</organism>
<dbReference type="InterPro" id="IPR038928">
    <property type="entry name" value="LAZY1"/>
</dbReference>
<feature type="compositionally biased region" description="Basic and acidic residues" evidence="1">
    <location>
        <begin position="259"/>
        <end position="268"/>
    </location>
</feature>
<evidence type="ECO:0008006" key="4">
    <source>
        <dbReference type="Google" id="ProtNLM"/>
    </source>
</evidence>
<accession>A0ABR0X960</accession>
<reference evidence="2 3" key="1">
    <citation type="journal article" date="2021" name="Comput. Struct. Biotechnol. J.">
        <title>De novo genome assembly of the potent medicinal plant Rehmannia glutinosa using nanopore technology.</title>
        <authorList>
            <person name="Ma L."/>
            <person name="Dong C."/>
            <person name="Song C."/>
            <person name="Wang X."/>
            <person name="Zheng X."/>
            <person name="Niu Y."/>
            <person name="Chen S."/>
            <person name="Feng W."/>
        </authorList>
    </citation>
    <scope>NUCLEOTIDE SEQUENCE [LARGE SCALE GENOMIC DNA]</scope>
    <source>
        <strain evidence="2">DH-2019</strain>
    </source>
</reference>
<feature type="compositionally biased region" description="Basic and acidic residues" evidence="1">
    <location>
        <begin position="232"/>
        <end position="242"/>
    </location>
</feature>
<gene>
    <name evidence="2" type="ORF">DH2020_009619</name>
</gene>
<dbReference type="PANTHER" id="PTHR34959">
    <property type="entry name" value="PROTEIN LAZY 1"/>
    <property type="match status" value="1"/>
</dbReference>
<comment type="caution">
    <text evidence="2">The sequence shown here is derived from an EMBL/GenBank/DDBJ whole genome shotgun (WGS) entry which is preliminary data.</text>
</comment>
<dbReference type="EMBL" id="JABTTQ020000005">
    <property type="protein sequence ID" value="KAK6155371.1"/>
    <property type="molecule type" value="Genomic_DNA"/>
</dbReference>
<protein>
    <recommendedName>
        <fullName evidence="4">Protein LAZY 1-like</fullName>
    </recommendedName>
</protein>